<organism evidence="4 5">
    <name type="scientific">Alkalibacterium putridalgicola</name>
    <dbReference type="NCBI Taxonomy" id="426703"/>
    <lineage>
        <taxon>Bacteria</taxon>
        <taxon>Bacillati</taxon>
        <taxon>Bacillota</taxon>
        <taxon>Bacilli</taxon>
        <taxon>Lactobacillales</taxon>
        <taxon>Carnobacteriaceae</taxon>
        <taxon>Alkalibacterium</taxon>
    </lineage>
</organism>
<dbReference type="Proteomes" id="UP000321425">
    <property type="component" value="Unassembled WGS sequence"/>
</dbReference>
<accession>A0A1H7UA36</accession>
<gene>
    <name evidence="3" type="ORF">APU01nite_19800</name>
    <name evidence="4" type="ORF">SAMN04488100_11638</name>
</gene>
<dbReference type="OrthoDB" id="2240743at2"/>
<evidence type="ECO:0000313" key="4">
    <source>
        <dbReference type="EMBL" id="SEL93558.1"/>
    </source>
</evidence>
<feature type="domain" description="DUF4097" evidence="2">
    <location>
        <begin position="320"/>
        <end position="564"/>
    </location>
</feature>
<evidence type="ECO:0000313" key="6">
    <source>
        <dbReference type="Proteomes" id="UP000321425"/>
    </source>
</evidence>
<keyword evidence="6" id="KW-1185">Reference proteome</keyword>
<reference evidence="3 6" key="2">
    <citation type="submission" date="2019-07" db="EMBL/GenBank/DDBJ databases">
        <title>Whole genome shotgun sequence of Alkalibacterium putridalgicola NBRC 103243.</title>
        <authorList>
            <person name="Hosoyama A."/>
            <person name="Uohara A."/>
            <person name="Ohji S."/>
            <person name="Ichikawa N."/>
        </authorList>
    </citation>
    <scope>NUCLEOTIDE SEQUENCE [LARGE SCALE GENOMIC DNA]</scope>
    <source>
        <strain evidence="3 6">NBRC 103243</strain>
    </source>
</reference>
<dbReference type="Proteomes" id="UP000198548">
    <property type="component" value="Unassembled WGS sequence"/>
</dbReference>
<sequence>MNERERIIDLMKKGILSTEEGLDLLENTISKEGKKVEAEEFTDETVDNTDTAKASEKAEDKEPVQDQNEAEAELEALVKEINACSVKLDTLNQQLSDVDAELNAKNTELNQLTKDSQSDITERKEAISEEIRLVQKELELIKQLDEVDNTEEIVSLRNKIDKLSKELEQVEMTEQDFEDDSHIKELSAAVDRLEEKKAELSREKEECVKQLNRSKVRQWTLKAKQATSSFEIPEDWKKEASEELTKAGKRIEEASKEMSSLFKKKVNQASDKDVKQTIRTSLDNVFENFDWKNVSLKFPTLASKEYSKEWAFDDSTATIIDIKVANGKITINKGNTETISLSAKGKLYGRMDEATPEESFAARSTVNADEDKLIVHVPNKRVYADLTLTLPERTYDYLSINTLNGKVMVNELDVKDVYAKSTNGSITFDKLSGTMLEAKGSNGSVTVNNSQLKDLLASTVNGSLAYDGELESGDLSTTNGEVKVTVKNESIARLKAATVNGNVKLAVPDNVTLEGKAKTTFGKIKSRLSNVEVNDDSENTKRFKRVVDETSFDFNVSTTTGNVLLKDTDK</sequence>
<evidence type="ECO:0000259" key="2">
    <source>
        <dbReference type="Pfam" id="PF13349"/>
    </source>
</evidence>
<evidence type="ECO:0000313" key="5">
    <source>
        <dbReference type="Proteomes" id="UP000198548"/>
    </source>
</evidence>
<dbReference type="EMBL" id="FOBL01000016">
    <property type="protein sequence ID" value="SEL93558.1"/>
    <property type="molecule type" value="Genomic_DNA"/>
</dbReference>
<dbReference type="RefSeq" id="WP_091488307.1">
    <property type="nucleotide sequence ID" value="NZ_BJUX01000027.1"/>
</dbReference>
<name>A0A1H7UA36_9LACT</name>
<evidence type="ECO:0000256" key="1">
    <source>
        <dbReference type="SAM" id="MobiDB-lite"/>
    </source>
</evidence>
<protein>
    <submittedName>
        <fullName evidence="4">Putative adhesin</fullName>
    </submittedName>
</protein>
<feature type="region of interest" description="Disordered" evidence="1">
    <location>
        <begin position="31"/>
        <end position="69"/>
    </location>
</feature>
<dbReference type="NCBIfam" id="NF038025">
    <property type="entry name" value="dapto_LiaX"/>
    <property type="match status" value="1"/>
</dbReference>
<proteinExistence type="predicted"/>
<feature type="compositionally biased region" description="Basic and acidic residues" evidence="1">
    <location>
        <begin position="53"/>
        <end position="64"/>
    </location>
</feature>
<dbReference type="InterPro" id="IPR025164">
    <property type="entry name" value="Toastrack_DUF4097"/>
</dbReference>
<reference evidence="4 5" key="1">
    <citation type="submission" date="2016-10" db="EMBL/GenBank/DDBJ databases">
        <authorList>
            <person name="de Groot N.N."/>
        </authorList>
    </citation>
    <scope>NUCLEOTIDE SEQUENCE [LARGE SCALE GENOMIC DNA]</scope>
    <source>
        <strain evidence="4 5">DSM 19182</strain>
    </source>
</reference>
<dbReference type="EMBL" id="BJUX01000027">
    <property type="protein sequence ID" value="GEK89941.1"/>
    <property type="molecule type" value="Genomic_DNA"/>
</dbReference>
<dbReference type="Pfam" id="PF13349">
    <property type="entry name" value="DUF4097"/>
    <property type="match status" value="1"/>
</dbReference>
<dbReference type="InterPro" id="IPR058219">
    <property type="entry name" value="LiaX"/>
</dbReference>
<evidence type="ECO:0000313" key="3">
    <source>
        <dbReference type="EMBL" id="GEK89941.1"/>
    </source>
</evidence>
<dbReference type="AlphaFoldDB" id="A0A1H7UA36"/>
<dbReference type="STRING" id="426703.SAMN04488100_11638"/>